<gene>
    <name evidence="6" type="ORF">CAGGBEG34_240007</name>
</gene>
<name>G2J9J0_9BURK</name>
<dbReference type="RefSeq" id="WP_006682627.1">
    <property type="nucleotide sequence ID" value="NZ_CAFB01000041.1"/>
</dbReference>
<dbReference type="SMART" id="SM00421">
    <property type="entry name" value="HTH_LUXR"/>
    <property type="match status" value="1"/>
</dbReference>
<organism evidence="6 7">
    <name type="scientific">Candidatus Glomeribacter gigasporarum BEG34</name>
    <dbReference type="NCBI Taxonomy" id="1070319"/>
    <lineage>
        <taxon>Bacteria</taxon>
        <taxon>Pseudomonadati</taxon>
        <taxon>Pseudomonadota</taxon>
        <taxon>Betaproteobacteria</taxon>
        <taxon>Burkholderiales</taxon>
        <taxon>Burkholderiaceae</taxon>
        <taxon>Candidatus Glomeribacter</taxon>
    </lineage>
</organism>
<dbReference type="eggNOG" id="COG2197">
    <property type="taxonomic scope" value="Bacteria"/>
</dbReference>
<dbReference type="PROSITE" id="PS50043">
    <property type="entry name" value="HTH_LUXR_2"/>
    <property type="match status" value="1"/>
</dbReference>
<dbReference type="EMBL" id="CAFB01000041">
    <property type="protein sequence ID" value="CCD29437.1"/>
    <property type="molecule type" value="Genomic_DNA"/>
</dbReference>
<dbReference type="SUPFAM" id="SSF46894">
    <property type="entry name" value="C-terminal effector domain of the bipartite response regulators"/>
    <property type="match status" value="1"/>
</dbReference>
<feature type="region of interest" description="Disordered" evidence="3">
    <location>
        <begin position="266"/>
        <end position="296"/>
    </location>
</feature>
<dbReference type="CDD" id="cd06170">
    <property type="entry name" value="LuxR_C_like"/>
    <property type="match status" value="1"/>
</dbReference>
<dbReference type="Gene3D" id="3.40.50.2300">
    <property type="match status" value="1"/>
</dbReference>
<evidence type="ECO:0000256" key="3">
    <source>
        <dbReference type="SAM" id="MobiDB-lite"/>
    </source>
</evidence>
<keyword evidence="1" id="KW-0238">DNA-binding</keyword>
<dbReference type="Proteomes" id="UP000054051">
    <property type="component" value="Unassembled WGS sequence"/>
</dbReference>
<feature type="domain" description="HTH luxR-type" evidence="4">
    <location>
        <begin position="153"/>
        <end position="218"/>
    </location>
</feature>
<feature type="modified residue" description="4-aspartylphosphate" evidence="2">
    <location>
        <position position="53"/>
    </location>
</feature>
<dbReference type="GO" id="GO:0006355">
    <property type="term" value="P:regulation of DNA-templated transcription"/>
    <property type="evidence" value="ECO:0007669"/>
    <property type="project" value="InterPro"/>
</dbReference>
<evidence type="ECO:0000313" key="7">
    <source>
        <dbReference type="Proteomes" id="UP000054051"/>
    </source>
</evidence>
<dbReference type="GO" id="GO:0000160">
    <property type="term" value="P:phosphorelay signal transduction system"/>
    <property type="evidence" value="ECO:0007669"/>
    <property type="project" value="InterPro"/>
</dbReference>
<dbReference type="SUPFAM" id="SSF52172">
    <property type="entry name" value="CheY-like"/>
    <property type="match status" value="1"/>
</dbReference>
<dbReference type="PROSITE" id="PS50110">
    <property type="entry name" value="RESPONSE_REGULATORY"/>
    <property type="match status" value="1"/>
</dbReference>
<dbReference type="InterPro" id="IPR011006">
    <property type="entry name" value="CheY-like_superfamily"/>
</dbReference>
<dbReference type="PRINTS" id="PR00038">
    <property type="entry name" value="HTHLUXR"/>
</dbReference>
<dbReference type="GO" id="GO:0003677">
    <property type="term" value="F:DNA binding"/>
    <property type="evidence" value="ECO:0007669"/>
    <property type="project" value="UniProtKB-KW"/>
</dbReference>
<dbReference type="InterPro" id="IPR036388">
    <property type="entry name" value="WH-like_DNA-bd_sf"/>
</dbReference>
<evidence type="ECO:0000256" key="1">
    <source>
        <dbReference type="ARBA" id="ARBA00023125"/>
    </source>
</evidence>
<dbReference type="PANTHER" id="PTHR45566:SF1">
    <property type="entry name" value="HTH-TYPE TRANSCRIPTIONAL REGULATOR YHJB-RELATED"/>
    <property type="match status" value="1"/>
</dbReference>
<dbReference type="OrthoDB" id="3374006at2"/>
<evidence type="ECO:0000259" key="5">
    <source>
        <dbReference type="PROSITE" id="PS50110"/>
    </source>
</evidence>
<protein>
    <submittedName>
        <fullName evidence="6">Two component transcriptional regulator, LuxR family</fullName>
    </submittedName>
</protein>
<accession>G2J9J0</accession>
<comment type="caution">
    <text evidence="6">The sequence shown here is derived from an EMBL/GenBank/DDBJ whole genome shotgun (WGS) entry which is preliminary data.</text>
</comment>
<sequence>MKCFVLNDQSERREGLKALLRQIDRRAKFSEAKDWRQIHFTLKRDLPDLLVIDWQHHWMKTADLSPLLREYPALSVAVLTDDATRPTVDALLCAGVLGVIPRSLDPRVILRALELVLMGGHYVPACILNPAFLKTARVPERRARFADELERHPDAAQAQLSPRQHQIMRLVHMGNTNKMIARALNISEGTVKIHLASVFRLLGATNRAAAVALYNGWQFSKLSVLCNEVQPFTPRPIHGMRAPVPLKAKKTVPMLASANRYAQLMAAQPSAPYQRTEPAHPARTETPAEAPEKEKD</sequence>
<keyword evidence="2" id="KW-0597">Phosphoprotein</keyword>
<reference evidence="6 7" key="1">
    <citation type="submission" date="2011-08" db="EMBL/GenBank/DDBJ databases">
        <title>The genome of the obligate endobacterium of an arbuscular mycorrhizal fungus reveals an interphylum network of nutritional interactions.</title>
        <authorList>
            <person name="Ghignone S."/>
            <person name="Salvioli A."/>
            <person name="Anca I."/>
            <person name="Lumini E."/>
            <person name="Ortu G."/>
            <person name="Petiti L."/>
            <person name="Cruveiller S."/>
            <person name="Bianciotto V."/>
            <person name="Piffanelli P."/>
            <person name="Lanfranco L."/>
            <person name="Bonfante P."/>
        </authorList>
    </citation>
    <scope>NUCLEOTIDE SEQUENCE [LARGE SCALE GENOMIC DNA]</scope>
    <source>
        <strain evidence="6 7">BEG34</strain>
    </source>
</reference>
<dbReference type="InterPro" id="IPR016032">
    <property type="entry name" value="Sig_transdc_resp-reg_C-effctor"/>
</dbReference>
<evidence type="ECO:0000256" key="2">
    <source>
        <dbReference type="PROSITE-ProRule" id="PRU00169"/>
    </source>
</evidence>
<feature type="domain" description="Response regulatory" evidence="5">
    <location>
        <begin position="2"/>
        <end position="117"/>
    </location>
</feature>
<dbReference type="STRING" id="1070319.CAGGBEG34_240007"/>
<dbReference type="PANTHER" id="PTHR45566">
    <property type="entry name" value="HTH-TYPE TRANSCRIPTIONAL REGULATOR YHJB-RELATED"/>
    <property type="match status" value="1"/>
</dbReference>
<keyword evidence="7" id="KW-1185">Reference proteome</keyword>
<evidence type="ECO:0000313" key="6">
    <source>
        <dbReference type="EMBL" id="CCD29437.1"/>
    </source>
</evidence>
<dbReference type="Pfam" id="PF00196">
    <property type="entry name" value="GerE"/>
    <property type="match status" value="1"/>
</dbReference>
<dbReference type="InterPro" id="IPR000792">
    <property type="entry name" value="Tscrpt_reg_LuxR_C"/>
</dbReference>
<dbReference type="AlphaFoldDB" id="G2J9J0"/>
<dbReference type="InterPro" id="IPR051015">
    <property type="entry name" value="EvgA-like"/>
</dbReference>
<dbReference type="Gene3D" id="1.10.10.10">
    <property type="entry name" value="Winged helix-like DNA-binding domain superfamily/Winged helix DNA-binding domain"/>
    <property type="match status" value="1"/>
</dbReference>
<dbReference type="InterPro" id="IPR001789">
    <property type="entry name" value="Sig_transdc_resp-reg_receiver"/>
</dbReference>
<evidence type="ECO:0000259" key="4">
    <source>
        <dbReference type="PROSITE" id="PS50043"/>
    </source>
</evidence>
<proteinExistence type="predicted"/>